<dbReference type="Proteomes" id="UP000313359">
    <property type="component" value="Unassembled WGS sequence"/>
</dbReference>
<comment type="cofactor">
    <cofactor evidence="1">
        <name>FAD</name>
        <dbReference type="ChEBI" id="CHEBI:57692"/>
    </cofactor>
</comment>
<evidence type="ECO:0000256" key="4">
    <source>
        <dbReference type="ARBA" id="ARBA00022827"/>
    </source>
</evidence>
<name>A0A5C2RSN7_9APHY</name>
<evidence type="ECO:0000256" key="1">
    <source>
        <dbReference type="ARBA" id="ARBA00001974"/>
    </source>
</evidence>
<dbReference type="InterPro" id="IPR050493">
    <property type="entry name" value="FAD-dep_Monooxygenase_BioMet"/>
</dbReference>
<dbReference type="GO" id="GO:0071949">
    <property type="term" value="F:FAD binding"/>
    <property type="evidence" value="ECO:0007669"/>
    <property type="project" value="InterPro"/>
</dbReference>
<dbReference type="Gene3D" id="3.50.50.60">
    <property type="entry name" value="FAD/NAD(P)-binding domain"/>
    <property type="match status" value="1"/>
</dbReference>
<feature type="domain" description="FAD-binding" evidence="7">
    <location>
        <begin position="10"/>
        <end position="377"/>
    </location>
</feature>
<dbReference type="SUPFAM" id="SSF51905">
    <property type="entry name" value="FAD/NAD(P)-binding domain"/>
    <property type="match status" value="1"/>
</dbReference>
<protein>
    <submittedName>
        <fullName evidence="8">FAD/NAD(P)-binding domain-containing protein</fullName>
    </submittedName>
</protein>
<sequence length="472" mass="52205">MRTPDFLPIDILVVGGAVSALTAAIALSRVGHRVTLLDDSDTFEQTPFAAGARIPPNATKIFYRWGMEKRLRQVAVRSQGVLFAQYDSGSVVGSHDWEEEVLEETGGDFLLIHYADLRRILAESAREHGAILRNNSRVVDVHADAERPNLTLANGEVLTADVIIGADGCHFPQYHIRRAIMKALGQPDTETPVGLQLFNTIVPQSALEKLDDQEMVRQVRAAGKIFSWFGPDYGAIGFPIKESTTGASLFTLFVYVARADAEVNINKAEKEQLLQCLTGCDPRLVTLARESIDITCIPMVERPFLEEWVHPQGRVLAIGEAAHPIFAGSLYTIGMATGDSAALGRLFSHLHTRDQIDKFLNALQEIREERVRRVIRAASGNIFAVNLPPGLAETRDRELRQRAEKGLQTFLTTTKGSAETSAEMVEAIEDIFAYDPEDTADNWWVEWGITQERAARIFDDTPVAVQMRSGSP</sequence>
<proteinExistence type="inferred from homology"/>
<dbReference type="PANTHER" id="PTHR13789:SF318">
    <property type="entry name" value="GERANYLGERANYL DIPHOSPHATE REDUCTASE"/>
    <property type="match status" value="1"/>
</dbReference>
<gene>
    <name evidence="8" type="ORF">L227DRAFT_369531</name>
</gene>
<dbReference type="AlphaFoldDB" id="A0A5C2RSN7"/>
<accession>A0A5C2RSN7</accession>
<keyword evidence="4" id="KW-0274">FAD</keyword>
<reference evidence="8" key="1">
    <citation type="journal article" date="2018" name="Genome Biol. Evol.">
        <title>Genomics and development of Lentinus tigrinus, a white-rot wood-decaying mushroom with dimorphic fruiting bodies.</title>
        <authorList>
            <person name="Wu B."/>
            <person name="Xu Z."/>
            <person name="Knudson A."/>
            <person name="Carlson A."/>
            <person name="Chen N."/>
            <person name="Kovaka S."/>
            <person name="LaButti K."/>
            <person name="Lipzen A."/>
            <person name="Pennachio C."/>
            <person name="Riley R."/>
            <person name="Schakwitz W."/>
            <person name="Umezawa K."/>
            <person name="Ohm R.A."/>
            <person name="Grigoriev I.V."/>
            <person name="Nagy L.G."/>
            <person name="Gibbons J."/>
            <person name="Hibbett D."/>
        </authorList>
    </citation>
    <scope>NUCLEOTIDE SEQUENCE [LARGE SCALE GENOMIC DNA]</scope>
    <source>
        <strain evidence="8">ALCF2SS1-6</strain>
    </source>
</reference>
<dbReference type="InterPro" id="IPR002938">
    <property type="entry name" value="FAD-bd"/>
</dbReference>
<evidence type="ECO:0000256" key="5">
    <source>
        <dbReference type="ARBA" id="ARBA00023002"/>
    </source>
</evidence>
<dbReference type="STRING" id="1328759.A0A5C2RSN7"/>
<dbReference type="PRINTS" id="PR00420">
    <property type="entry name" value="RNGMNOXGNASE"/>
</dbReference>
<evidence type="ECO:0000256" key="6">
    <source>
        <dbReference type="ARBA" id="ARBA00023033"/>
    </source>
</evidence>
<keyword evidence="9" id="KW-1185">Reference proteome</keyword>
<keyword evidence="6" id="KW-0503">Monooxygenase</keyword>
<dbReference type="InterPro" id="IPR036188">
    <property type="entry name" value="FAD/NAD-bd_sf"/>
</dbReference>
<keyword evidence="5" id="KW-0560">Oxidoreductase</keyword>
<dbReference type="OrthoDB" id="420606at2759"/>
<evidence type="ECO:0000256" key="3">
    <source>
        <dbReference type="ARBA" id="ARBA00022630"/>
    </source>
</evidence>
<dbReference type="PANTHER" id="PTHR13789">
    <property type="entry name" value="MONOOXYGENASE"/>
    <property type="match status" value="1"/>
</dbReference>
<evidence type="ECO:0000256" key="2">
    <source>
        <dbReference type="ARBA" id="ARBA00007992"/>
    </source>
</evidence>
<dbReference type="GO" id="GO:0004497">
    <property type="term" value="F:monooxygenase activity"/>
    <property type="evidence" value="ECO:0007669"/>
    <property type="project" value="UniProtKB-KW"/>
</dbReference>
<dbReference type="Pfam" id="PF01494">
    <property type="entry name" value="FAD_binding_3"/>
    <property type="match status" value="1"/>
</dbReference>
<evidence type="ECO:0000313" key="8">
    <source>
        <dbReference type="EMBL" id="RPD54191.1"/>
    </source>
</evidence>
<dbReference type="EMBL" id="ML122309">
    <property type="protein sequence ID" value="RPD54191.1"/>
    <property type="molecule type" value="Genomic_DNA"/>
</dbReference>
<evidence type="ECO:0000259" key="7">
    <source>
        <dbReference type="Pfam" id="PF01494"/>
    </source>
</evidence>
<evidence type="ECO:0000313" key="9">
    <source>
        <dbReference type="Proteomes" id="UP000313359"/>
    </source>
</evidence>
<keyword evidence="3" id="KW-0285">Flavoprotein</keyword>
<organism evidence="8 9">
    <name type="scientific">Lentinus tigrinus ALCF2SS1-6</name>
    <dbReference type="NCBI Taxonomy" id="1328759"/>
    <lineage>
        <taxon>Eukaryota</taxon>
        <taxon>Fungi</taxon>
        <taxon>Dikarya</taxon>
        <taxon>Basidiomycota</taxon>
        <taxon>Agaricomycotina</taxon>
        <taxon>Agaricomycetes</taxon>
        <taxon>Polyporales</taxon>
        <taxon>Polyporaceae</taxon>
        <taxon>Lentinus</taxon>
    </lineage>
</organism>
<comment type="similarity">
    <text evidence="2">Belongs to the paxM FAD-dependent monooxygenase family.</text>
</comment>